<keyword evidence="4" id="KW-1185">Reference proteome</keyword>
<keyword evidence="2" id="KW-0812">Transmembrane</keyword>
<dbReference type="Proteomes" id="UP001596004">
    <property type="component" value="Unassembled WGS sequence"/>
</dbReference>
<feature type="transmembrane region" description="Helical" evidence="2">
    <location>
        <begin position="67"/>
        <end position="85"/>
    </location>
</feature>
<dbReference type="Pfam" id="PF19851">
    <property type="entry name" value="DUF6326"/>
    <property type="match status" value="1"/>
</dbReference>
<evidence type="ECO:0000256" key="2">
    <source>
        <dbReference type="SAM" id="Phobius"/>
    </source>
</evidence>
<feature type="transmembrane region" description="Helical" evidence="2">
    <location>
        <begin position="91"/>
        <end position="112"/>
    </location>
</feature>
<keyword evidence="2" id="KW-1133">Transmembrane helix</keyword>
<sequence>MKNTLSALWIFVMFNYLYCDILGLMDPAEVNPIEVTPGFLLSAAALMEIPIAATLVSFLAPYGPNRWTNIGAATVMTLVQIWSLTVGPPTAYYIAYSVVEMSATALIAVLAWRWAGEAPAPPEGPTGREDPHVSPGRGAGGSGPGGPRRGRSS</sequence>
<dbReference type="InterPro" id="IPR046289">
    <property type="entry name" value="DUF6326"/>
</dbReference>
<evidence type="ECO:0000313" key="4">
    <source>
        <dbReference type="Proteomes" id="UP001596004"/>
    </source>
</evidence>
<keyword evidence="2" id="KW-0472">Membrane</keyword>
<dbReference type="EMBL" id="JBHSFP010000041">
    <property type="protein sequence ID" value="MFC4536242.1"/>
    <property type="molecule type" value="Genomic_DNA"/>
</dbReference>
<organism evidence="3 4">
    <name type="scientific">Sphaerisporangium dianthi</name>
    <dbReference type="NCBI Taxonomy" id="1436120"/>
    <lineage>
        <taxon>Bacteria</taxon>
        <taxon>Bacillati</taxon>
        <taxon>Actinomycetota</taxon>
        <taxon>Actinomycetes</taxon>
        <taxon>Streptosporangiales</taxon>
        <taxon>Streptosporangiaceae</taxon>
        <taxon>Sphaerisporangium</taxon>
    </lineage>
</organism>
<comment type="caution">
    <text evidence="3">The sequence shown here is derived from an EMBL/GenBank/DDBJ whole genome shotgun (WGS) entry which is preliminary data.</text>
</comment>
<feature type="compositionally biased region" description="Gly residues" evidence="1">
    <location>
        <begin position="137"/>
        <end position="147"/>
    </location>
</feature>
<evidence type="ECO:0000256" key="1">
    <source>
        <dbReference type="SAM" id="MobiDB-lite"/>
    </source>
</evidence>
<feature type="transmembrane region" description="Helical" evidence="2">
    <location>
        <begin position="35"/>
        <end position="60"/>
    </location>
</feature>
<evidence type="ECO:0000313" key="3">
    <source>
        <dbReference type="EMBL" id="MFC4536242.1"/>
    </source>
</evidence>
<reference evidence="4" key="1">
    <citation type="journal article" date="2019" name="Int. J. Syst. Evol. Microbiol.">
        <title>The Global Catalogue of Microorganisms (GCM) 10K type strain sequencing project: providing services to taxonomists for standard genome sequencing and annotation.</title>
        <authorList>
            <consortium name="The Broad Institute Genomics Platform"/>
            <consortium name="The Broad Institute Genome Sequencing Center for Infectious Disease"/>
            <person name="Wu L."/>
            <person name="Ma J."/>
        </authorList>
    </citation>
    <scope>NUCLEOTIDE SEQUENCE [LARGE SCALE GENOMIC DNA]</scope>
    <source>
        <strain evidence="4">CGMCC 4.7132</strain>
    </source>
</reference>
<accession>A0ABV9CU40</accession>
<proteinExistence type="predicted"/>
<protein>
    <submittedName>
        <fullName evidence="3">DUF6326 family protein</fullName>
    </submittedName>
</protein>
<feature type="region of interest" description="Disordered" evidence="1">
    <location>
        <begin position="119"/>
        <end position="153"/>
    </location>
</feature>
<name>A0ABV9CU40_9ACTN</name>
<dbReference type="RefSeq" id="WP_380850329.1">
    <property type="nucleotide sequence ID" value="NZ_JBHSFP010000041.1"/>
</dbReference>
<gene>
    <name evidence="3" type="ORF">ACFO60_36220</name>
</gene>